<protein>
    <submittedName>
        <fullName evidence="1">Uncharacterized protein</fullName>
    </submittedName>
</protein>
<organism evidence="1 2">
    <name type="scientific">Linderina macrospora</name>
    <dbReference type="NCBI Taxonomy" id="4868"/>
    <lineage>
        <taxon>Eukaryota</taxon>
        <taxon>Fungi</taxon>
        <taxon>Fungi incertae sedis</taxon>
        <taxon>Zoopagomycota</taxon>
        <taxon>Kickxellomycotina</taxon>
        <taxon>Kickxellomycetes</taxon>
        <taxon>Kickxellales</taxon>
        <taxon>Kickxellaceae</taxon>
        <taxon>Linderina</taxon>
    </lineage>
</organism>
<comment type="caution">
    <text evidence="1">The sequence shown here is derived from an EMBL/GenBank/DDBJ whole genome shotgun (WGS) entry which is preliminary data.</text>
</comment>
<dbReference type="EMBL" id="JANBPW010000676">
    <property type="protein sequence ID" value="KAJ1948624.1"/>
    <property type="molecule type" value="Genomic_DNA"/>
</dbReference>
<sequence>DDAESLAEAESALEKFESFLVTDAEVEGVDMFGDTPADEYVEDSDDEVELDASGILGALMEAIGSPTRGANAGLDKDPTSSKHAKAPLSQIMEAMDEELSGTKIGKSFVKRAADGGEAAEYLADVDVDLNLVQNIVESFRSQQGLPGPASTLLGQFGVHLPNIDSDDDGGDE</sequence>
<reference evidence="1" key="1">
    <citation type="submission" date="2022-07" db="EMBL/GenBank/DDBJ databases">
        <title>Phylogenomic reconstructions and comparative analyses of Kickxellomycotina fungi.</title>
        <authorList>
            <person name="Reynolds N.K."/>
            <person name="Stajich J.E."/>
            <person name="Barry K."/>
            <person name="Grigoriev I.V."/>
            <person name="Crous P."/>
            <person name="Smith M.E."/>
        </authorList>
    </citation>
    <scope>NUCLEOTIDE SEQUENCE</scope>
    <source>
        <strain evidence="1">NRRL 5244</strain>
    </source>
</reference>
<gene>
    <name evidence="1" type="ORF">FBU59_001508</name>
</gene>
<keyword evidence="2" id="KW-1185">Reference proteome</keyword>
<evidence type="ECO:0000313" key="1">
    <source>
        <dbReference type="EMBL" id="KAJ1948624.1"/>
    </source>
</evidence>
<proteinExistence type="predicted"/>
<feature type="non-terminal residue" evidence="1">
    <location>
        <position position="1"/>
    </location>
</feature>
<evidence type="ECO:0000313" key="2">
    <source>
        <dbReference type="Proteomes" id="UP001150603"/>
    </source>
</evidence>
<accession>A0ACC1JDR2</accession>
<name>A0ACC1JDR2_9FUNG</name>
<dbReference type="Proteomes" id="UP001150603">
    <property type="component" value="Unassembled WGS sequence"/>
</dbReference>